<name>A0ABT1RYD6_9FIRM</name>
<organism evidence="3 4">
    <name type="scientific">Neglectibacter timonensis</name>
    <dbReference type="NCBI Taxonomy" id="1776382"/>
    <lineage>
        <taxon>Bacteria</taxon>
        <taxon>Bacillati</taxon>
        <taxon>Bacillota</taxon>
        <taxon>Clostridia</taxon>
        <taxon>Eubacteriales</taxon>
        <taxon>Oscillospiraceae</taxon>
        <taxon>Neglectibacter</taxon>
    </lineage>
</organism>
<dbReference type="RefSeq" id="WP_256191739.1">
    <property type="nucleotide sequence ID" value="NZ_CAJKKG010000038.1"/>
</dbReference>
<evidence type="ECO:0000313" key="4">
    <source>
        <dbReference type="Proteomes" id="UP001524473"/>
    </source>
</evidence>
<keyword evidence="1" id="KW-1133">Transmembrane helix</keyword>
<protein>
    <submittedName>
        <fullName evidence="3">DUF4179 domain-containing protein</fullName>
    </submittedName>
</protein>
<accession>A0ABT1RYD6</accession>
<keyword evidence="1" id="KW-0812">Transmembrane</keyword>
<dbReference type="Pfam" id="PF13786">
    <property type="entry name" value="DUF4179"/>
    <property type="match status" value="1"/>
</dbReference>
<keyword evidence="1" id="KW-0472">Membrane</keyword>
<reference evidence="3 4" key="1">
    <citation type="submission" date="2022-06" db="EMBL/GenBank/DDBJ databases">
        <title>Isolation of gut microbiota from human fecal samples.</title>
        <authorList>
            <person name="Pamer E.G."/>
            <person name="Barat B."/>
            <person name="Waligurski E."/>
            <person name="Medina S."/>
            <person name="Paddock L."/>
            <person name="Mostad J."/>
        </authorList>
    </citation>
    <scope>NUCLEOTIDE SEQUENCE [LARGE SCALE GENOMIC DNA]</scope>
    <source>
        <strain evidence="3 4">DFI.9.73</strain>
    </source>
</reference>
<feature type="transmembrane region" description="Helical" evidence="1">
    <location>
        <begin position="53"/>
        <end position="73"/>
    </location>
</feature>
<comment type="caution">
    <text evidence="3">The sequence shown here is derived from an EMBL/GenBank/DDBJ whole genome shotgun (WGS) entry which is preliminary data.</text>
</comment>
<sequence>MKEYDEMREAVVAEYGAPVSSALVDRALKEAYSSLGEMPKPQPRPLRRALRSVGIAAAACAAGLCILVGVSAANPALAEQLPFLGNIVAFLKGGGSQSYQSPILTQGGTEEYYAPVTGEAQNGFRVSGVYCDGKTLILGIELQASGAPEEVRFIDADLGFLSGETELLPSRALQGRLSRTESGSFVGVSILDLTGKDLGGSFPLTVTLRSAVGKNPKLMILESGSYREKTYDLGQKPAVFSLQVRQDDSLIRTYDVNETQNGCTLKQVKVTPALTELTLDADSNNVVALAYDEDGVPLEQLSKYAQDGGLGIQYYLPLEKDATAVVVKFFAWEDRNNPVAEFTVPVEGGYGNPSEEFAWLDDGEPIVYDPPRQERDAIQIKYSEAPTVGLGETLTTTEGVQSGSLDITVDNMRIYNSITDAGIALEDLADPQVSETLSQDASLKFVLFDVALQGHGAISRWDSQPKPHYNDALAEEGTYWITSLLGVQAQDESAADTETLLKLYRGVSYFSEHMDGVTNYDHFLLGADEAKTVQVGFFVPESQLEGPSFNFMLLVFQQADSPADIPVAAYIELTPEDSET</sequence>
<dbReference type="EMBL" id="JANFZH010000013">
    <property type="protein sequence ID" value="MCQ4839682.1"/>
    <property type="molecule type" value="Genomic_DNA"/>
</dbReference>
<dbReference type="Proteomes" id="UP001524473">
    <property type="component" value="Unassembled WGS sequence"/>
</dbReference>
<dbReference type="InterPro" id="IPR025436">
    <property type="entry name" value="DUF4179"/>
</dbReference>
<proteinExistence type="predicted"/>
<gene>
    <name evidence="3" type="ORF">NE695_07125</name>
</gene>
<evidence type="ECO:0000259" key="2">
    <source>
        <dbReference type="Pfam" id="PF13786"/>
    </source>
</evidence>
<keyword evidence="4" id="KW-1185">Reference proteome</keyword>
<evidence type="ECO:0000256" key="1">
    <source>
        <dbReference type="SAM" id="Phobius"/>
    </source>
</evidence>
<evidence type="ECO:0000313" key="3">
    <source>
        <dbReference type="EMBL" id="MCQ4839682.1"/>
    </source>
</evidence>
<feature type="domain" description="DUF4179" evidence="2">
    <location>
        <begin position="56"/>
        <end position="143"/>
    </location>
</feature>